<dbReference type="SUPFAM" id="SSF54631">
    <property type="entry name" value="CBS-domain pair"/>
    <property type="match status" value="1"/>
</dbReference>
<dbReference type="Gene3D" id="3.10.580.10">
    <property type="entry name" value="CBS-domain"/>
    <property type="match status" value="1"/>
</dbReference>
<gene>
    <name evidence="4" type="ORF">J2S73_004287</name>
</gene>
<keyword evidence="5" id="KW-1185">Reference proteome</keyword>
<dbReference type="CDD" id="cd04622">
    <property type="entry name" value="CBS_pair_HRP1_like"/>
    <property type="match status" value="1"/>
</dbReference>
<evidence type="ECO:0000313" key="4">
    <source>
        <dbReference type="EMBL" id="MDQ0317800.1"/>
    </source>
</evidence>
<dbReference type="PANTHER" id="PTHR43080:SF2">
    <property type="entry name" value="CBS DOMAIN-CONTAINING PROTEIN"/>
    <property type="match status" value="1"/>
</dbReference>
<dbReference type="Pfam" id="PF00571">
    <property type="entry name" value="CBS"/>
    <property type="match status" value="2"/>
</dbReference>
<dbReference type="PROSITE" id="PS51371">
    <property type="entry name" value="CBS"/>
    <property type="match status" value="2"/>
</dbReference>
<dbReference type="InterPro" id="IPR000644">
    <property type="entry name" value="CBS_dom"/>
</dbReference>
<dbReference type="InterPro" id="IPR046342">
    <property type="entry name" value="CBS_dom_sf"/>
</dbReference>
<name>A0AAE3VTZ0_9HYPH</name>
<dbReference type="PANTHER" id="PTHR43080">
    <property type="entry name" value="CBS DOMAIN-CONTAINING PROTEIN CBSX3, MITOCHONDRIAL"/>
    <property type="match status" value="1"/>
</dbReference>
<comment type="caution">
    <text evidence="4">The sequence shown here is derived from an EMBL/GenBank/DDBJ whole genome shotgun (WGS) entry which is preliminary data.</text>
</comment>
<sequence length="140" mass="14999">MRISEIMSRDTVIADPNETIEAVARRMADQDIGYLPVGEQDRLVGSITDRDIVTRGLANGRDGSCTVDEIMTRDVKYCFDEDDVEQIAGNMANNGVRRLPVINRDKRLVGVVSLSDAAQHGAAEGAGRGLGKLGAQPGTA</sequence>
<dbReference type="RefSeq" id="WP_306887726.1">
    <property type="nucleotide sequence ID" value="NZ_JAUSUL010000009.1"/>
</dbReference>
<evidence type="ECO:0000256" key="2">
    <source>
        <dbReference type="PROSITE-ProRule" id="PRU00703"/>
    </source>
</evidence>
<dbReference type="SMART" id="SM00116">
    <property type="entry name" value="CBS"/>
    <property type="match status" value="2"/>
</dbReference>
<organism evidence="4 5">
    <name type="scientific">Amorphus orientalis</name>
    <dbReference type="NCBI Taxonomy" id="649198"/>
    <lineage>
        <taxon>Bacteria</taxon>
        <taxon>Pseudomonadati</taxon>
        <taxon>Pseudomonadota</taxon>
        <taxon>Alphaproteobacteria</taxon>
        <taxon>Hyphomicrobiales</taxon>
        <taxon>Amorphaceae</taxon>
        <taxon>Amorphus</taxon>
    </lineage>
</organism>
<feature type="domain" description="CBS" evidence="3">
    <location>
        <begin position="7"/>
        <end position="63"/>
    </location>
</feature>
<feature type="domain" description="CBS" evidence="3">
    <location>
        <begin position="71"/>
        <end position="130"/>
    </location>
</feature>
<dbReference type="AlphaFoldDB" id="A0AAE3VTZ0"/>
<protein>
    <submittedName>
        <fullName evidence="4">CBS domain-containing protein</fullName>
    </submittedName>
</protein>
<evidence type="ECO:0000259" key="3">
    <source>
        <dbReference type="PROSITE" id="PS51371"/>
    </source>
</evidence>
<reference evidence="4" key="1">
    <citation type="submission" date="2023-07" db="EMBL/GenBank/DDBJ databases">
        <title>Genomic Encyclopedia of Type Strains, Phase IV (KMG-IV): sequencing the most valuable type-strain genomes for metagenomic binning, comparative biology and taxonomic classification.</title>
        <authorList>
            <person name="Goeker M."/>
        </authorList>
    </citation>
    <scope>NUCLEOTIDE SEQUENCE</scope>
    <source>
        <strain evidence="4">DSM 21202</strain>
    </source>
</reference>
<accession>A0AAE3VTZ0</accession>
<evidence type="ECO:0000313" key="5">
    <source>
        <dbReference type="Proteomes" id="UP001229244"/>
    </source>
</evidence>
<dbReference type="EMBL" id="JAUSUL010000009">
    <property type="protein sequence ID" value="MDQ0317800.1"/>
    <property type="molecule type" value="Genomic_DNA"/>
</dbReference>
<proteinExistence type="predicted"/>
<evidence type="ECO:0000256" key="1">
    <source>
        <dbReference type="ARBA" id="ARBA00023122"/>
    </source>
</evidence>
<keyword evidence="1 2" id="KW-0129">CBS domain</keyword>
<dbReference type="InterPro" id="IPR051257">
    <property type="entry name" value="Diverse_CBS-Domain"/>
</dbReference>
<dbReference type="Proteomes" id="UP001229244">
    <property type="component" value="Unassembled WGS sequence"/>
</dbReference>